<name>A0ACA9PNB8_9GLOM</name>
<keyword evidence="2" id="KW-1185">Reference proteome</keyword>
<evidence type="ECO:0000313" key="1">
    <source>
        <dbReference type="EMBL" id="CAG8716145.1"/>
    </source>
</evidence>
<gene>
    <name evidence="1" type="ORF">ACOLOM_LOCUS10909</name>
</gene>
<dbReference type="Proteomes" id="UP000789525">
    <property type="component" value="Unassembled WGS sequence"/>
</dbReference>
<organism evidence="1 2">
    <name type="scientific">Acaulospora colombiana</name>
    <dbReference type="NCBI Taxonomy" id="27376"/>
    <lineage>
        <taxon>Eukaryota</taxon>
        <taxon>Fungi</taxon>
        <taxon>Fungi incertae sedis</taxon>
        <taxon>Mucoromycota</taxon>
        <taxon>Glomeromycotina</taxon>
        <taxon>Glomeromycetes</taxon>
        <taxon>Diversisporales</taxon>
        <taxon>Acaulosporaceae</taxon>
        <taxon>Acaulospora</taxon>
    </lineage>
</organism>
<evidence type="ECO:0000313" key="2">
    <source>
        <dbReference type="Proteomes" id="UP000789525"/>
    </source>
</evidence>
<comment type="caution">
    <text evidence="1">The sequence shown here is derived from an EMBL/GenBank/DDBJ whole genome shotgun (WGS) entry which is preliminary data.</text>
</comment>
<sequence length="216" mass="24242">TDECLNRPAQERGQTIRETDIDDVVQVNNVFVNVSKGEVARSEDLKKAFGKLSTDDIVKEILQRGEIQVGEKEREHELSNLWKEIATLISERCVDPETQGPIPVGMIEKAMHEAGFSVKQGKTAKSQTGECIRLIQTNSKLPIQRARMRIKVVIANEQSETVREETLLIDPSQFKVLNELIQKKADGKVHDFTPFFCNLKSPKPAILCLNSSAQSE</sequence>
<proteinExistence type="predicted"/>
<dbReference type="EMBL" id="CAJVPT010037002">
    <property type="protein sequence ID" value="CAG8716145.1"/>
    <property type="molecule type" value="Genomic_DNA"/>
</dbReference>
<protein>
    <submittedName>
        <fullName evidence="1">7689_t:CDS:1</fullName>
    </submittedName>
</protein>
<reference evidence="1" key="1">
    <citation type="submission" date="2021-06" db="EMBL/GenBank/DDBJ databases">
        <authorList>
            <person name="Kallberg Y."/>
            <person name="Tangrot J."/>
            <person name="Rosling A."/>
        </authorList>
    </citation>
    <scope>NUCLEOTIDE SEQUENCE</scope>
    <source>
        <strain evidence="1">CL356</strain>
    </source>
</reference>
<accession>A0ACA9PNB8</accession>
<feature type="non-terminal residue" evidence="1">
    <location>
        <position position="1"/>
    </location>
</feature>